<organism evidence="2 3">
    <name type="scientific">Adiantum capillus-veneris</name>
    <name type="common">Maidenhair fern</name>
    <dbReference type="NCBI Taxonomy" id="13818"/>
    <lineage>
        <taxon>Eukaryota</taxon>
        <taxon>Viridiplantae</taxon>
        <taxon>Streptophyta</taxon>
        <taxon>Embryophyta</taxon>
        <taxon>Tracheophyta</taxon>
        <taxon>Polypodiopsida</taxon>
        <taxon>Polypodiidae</taxon>
        <taxon>Polypodiales</taxon>
        <taxon>Pteridineae</taxon>
        <taxon>Pteridaceae</taxon>
        <taxon>Vittarioideae</taxon>
        <taxon>Adiantum</taxon>
    </lineage>
</organism>
<dbReference type="SMART" id="SM00563">
    <property type="entry name" value="PlsC"/>
    <property type="match status" value="1"/>
</dbReference>
<comment type="caution">
    <text evidence="2">The sequence shown here is derived from an EMBL/GenBank/DDBJ whole genome shotgun (WGS) entry which is preliminary data.</text>
</comment>
<dbReference type="GO" id="GO:0016746">
    <property type="term" value="F:acyltransferase activity"/>
    <property type="evidence" value="ECO:0007669"/>
    <property type="project" value="InterPro"/>
</dbReference>
<dbReference type="PANTHER" id="PTHR22753:SF48">
    <property type="entry name" value="PHOSPHOLIPID_GLYCEROL ACYLTRANSFERASE DOMAIN-CONTAINING PROTEIN"/>
    <property type="match status" value="1"/>
</dbReference>
<reference evidence="2" key="1">
    <citation type="submission" date="2021-01" db="EMBL/GenBank/DDBJ databases">
        <title>Adiantum capillus-veneris genome.</title>
        <authorList>
            <person name="Fang Y."/>
            <person name="Liao Q."/>
        </authorList>
    </citation>
    <scope>NUCLEOTIDE SEQUENCE</scope>
    <source>
        <strain evidence="2">H3</strain>
        <tissue evidence="2">Leaf</tissue>
    </source>
</reference>
<dbReference type="AlphaFoldDB" id="A0A9D4V8V3"/>
<dbReference type="SUPFAM" id="SSF53474">
    <property type="entry name" value="alpha/beta-Hydrolases"/>
    <property type="match status" value="1"/>
</dbReference>
<evidence type="ECO:0000313" key="3">
    <source>
        <dbReference type="Proteomes" id="UP000886520"/>
    </source>
</evidence>
<accession>A0A9D4V8V3</accession>
<sequence length="660" mass="73654">MASLSPTRWPPWSLCARASPISLQSLHGHPRCLRHCSYTIRASANGASNMRVSEREQKKSQEVEMGVAGKNELKAGNENSDGGVVVDADDTDRELCNVPSCPVPEFSSSYSSISLLSPYKFSSECSYRPLLVYAPGMDCTGQGIIRQLPYLVDAGYDIRCIYIPTTDRSSWAQLVQSLIPMLREELQGRKERHVTLLGESFGGPLALRLVKEAPDLFSRLVLVNPAINLQQVNPLVSFCSRSGLLAFFPDFLYKTAQDILLPLMVNWNRVRWSDYGDIFSPVDLVPAPCASWRLSLLNDNTDLDDTSLNSIHVPTLLLASSEDHILSSVQETGRLNRLLSYSKRIILPGSGHTALLEDDFNLAKILERHGFCATASAQTRLSAEAGVPASPFKDSEKTEVKDEYLDEMGRLLQPWRFLTSPLVSGEENLPSPESKRPILFVGNHTMFGVYDTPLLFHELFLRGFRCRGLAHPGHWRTFVGPLFERYGHVKATKRAAYKLLRAKEHVLLFPGGAREVCKKKNEEYKLIWKPTADFVRMATRFNAIIVPFGSLGGDDAYKILLDADDIMGSPFAPLLTDVYNRIGISLDTIYPVTAFPGTNIPSLVGIPNIERIYFHFGEPVDTASFNGSQHGNKFDEMYSLVKSRVEDSINWLKTVRSSDK</sequence>
<dbReference type="SUPFAM" id="SSF69593">
    <property type="entry name" value="Glycerol-3-phosphate (1)-acyltransferase"/>
    <property type="match status" value="1"/>
</dbReference>
<keyword evidence="3" id="KW-1185">Reference proteome</keyword>
<feature type="non-terminal residue" evidence="2">
    <location>
        <position position="1"/>
    </location>
</feature>
<gene>
    <name evidence="2" type="ORF">GOP47_0004210</name>
</gene>
<name>A0A9D4V8V3_ADICA</name>
<dbReference type="InterPro" id="IPR002123">
    <property type="entry name" value="Plipid/glycerol_acylTrfase"/>
</dbReference>
<dbReference type="Pfam" id="PF01553">
    <property type="entry name" value="Acyltransferase"/>
    <property type="match status" value="1"/>
</dbReference>
<dbReference type="InterPro" id="IPR029058">
    <property type="entry name" value="AB_hydrolase_fold"/>
</dbReference>
<dbReference type="InterPro" id="IPR022742">
    <property type="entry name" value="Hydrolase_4"/>
</dbReference>
<dbReference type="Pfam" id="PF12146">
    <property type="entry name" value="Hydrolase_4"/>
    <property type="match status" value="1"/>
</dbReference>
<proteinExistence type="predicted"/>
<dbReference type="EMBL" id="JABFUD020000004">
    <property type="protein sequence ID" value="KAI5081027.1"/>
    <property type="molecule type" value="Genomic_DNA"/>
</dbReference>
<dbReference type="Proteomes" id="UP000886520">
    <property type="component" value="Chromosome 4"/>
</dbReference>
<dbReference type="PANTHER" id="PTHR22753">
    <property type="entry name" value="TRANSMEMBRANE PROTEIN 68"/>
    <property type="match status" value="1"/>
</dbReference>
<dbReference type="GO" id="GO:0016020">
    <property type="term" value="C:membrane"/>
    <property type="evidence" value="ECO:0007669"/>
    <property type="project" value="TreeGrafter"/>
</dbReference>
<evidence type="ECO:0000259" key="1">
    <source>
        <dbReference type="SMART" id="SM00563"/>
    </source>
</evidence>
<feature type="domain" description="Phospholipid/glycerol acyltransferase" evidence="1">
    <location>
        <begin position="438"/>
        <end position="553"/>
    </location>
</feature>
<protein>
    <recommendedName>
        <fullName evidence="1">Phospholipid/glycerol acyltransferase domain-containing protein</fullName>
    </recommendedName>
</protein>
<dbReference type="OrthoDB" id="44277at2759"/>
<dbReference type="CDD" id="cd07987">
    <property type="entry name" value="LPLAT_MGAT-like"/>
    <property type="match status" value="1"/>
</dbReference>
<dbReference type="Gene3D" id="3.40.50.1820">
    <property type="entry name" value="alpha/beta hydrolase"/>
    <property type="match status" value="1"/>
</dbReference>
<evidence type="ECO:0000313" key="2">
    <source>
        <dbReference type="EMBL" id="KAI5081027.1"/>
    </source>
</evidence>